<evidence type="ECO:0000313" key="3">
    <source>
        <dbReference type="Proteomes" id="UP001240984"/>
    </source>
</evidence>
<keyword evidence="3" id="KW-1185">Reference proteome</keyword>
<feature type="transmembrane region" description="Helical" evidence="1">
    <location>
        <begin position="33"/>
        <end position="52"/>
    </location>
</feature>
<comment type="caution">
    <text evidence="2">The sequence shown here is derived from an EMBL/GenBank/DDBJ whole genome shotgun (WGS) entry which is preliminary data.</text>
</comment>
<keyword evidence="1" id="KW-0812">Transmembrane</keyword>
<evidence type="ECO:0000256" key="1">
    <source>
        <dbReference type="SAM" id="Phobius"/>
    </source>
</evidence>
<feature type="transmembrane region" description="Helical" evidence="1">
    <location>
        <begin position="59"/>
        <end position="78"/>
    </location>
</feature>
<organism evidence="2 3">
    <name type="scientific">Catenuloplanes nepalensis</name>
    <dbReference type="NCBI Taxonomy" id="587533"/>
    <lineage>
        <taxon>Bacteria</taxon>
        <taxon>Bacillati</taxon>
        <taxon>Actinomycetota</taxon>
        <taxon>Actinomycetes</taxon>
        <taxon>Micromonosporales</taxon>
        <taxon>Micromonosporaceae</taxon>
        <taxon>Catenuloplanes</taxon>
    </lineage>
</organism>
<accession>A0ABT9MZP9</accession>
<proteinExistence type="predicted"/>
<sequence length="143" mass="14876">MMVLARVAALLGLAGAVVHLALTGAHASHAPLITLGLIVLALVCVPCSVRLWRSPHDRSAWRGALVVAGVMTMLHLIMRPDGGMLAAVLGIATLQAMVGTAALHRRSPAPTGDHRPPTATTDRRVLALADRANVGWPAGRGVR</sequence>
<dbReference type="RefSeq" id="WP_306833865.1">
    <property type="nucleotide sequence ID" value="NZ_JAUSRA010000001.1"/>
</dbReference>
<evidence type="ECO:0000313" key="2">
    <source>
        <dbReference type="EMBL" id="MDP9796918.1"/>
    </source>
</evidence>
<dbReference type="Proteomes" id="UP001240984">
    <property type="component" value="Unassembled WGS sequence"/>
</dbReference>
<keyword evidence="1" id="KW-0472">Membrane</keyword>
<reference evidence="2 3" key="1">
    <citation type="submission" date="2023-07" db="EMBL/GenBank/DDBJ databases">
        <title>Sequencing the genomes of 1000 actinobacteria strains.</title>
        <authorList>
            <person name="Klenk H.-P."/>
        </authorList>
    </citation>
    <scope>NUCLEOTIDE SEQUENCE [LARGE SCALE GENOMIC DNA]</scope>
    <source>
        <strain evidence="2 3">DSM 44710</strain>
    </source>
</reference>
<dbReference type="EMBL" id="JAUSRA010000001">
    <property type="protein sequence ID" value="MDP9796918.1"/>
    <property type="molecule type" value="Genomic_DNA"/>
</dbReference>
<keyword evidence="1" id="KW-1133">Transmembrane helix</keyword>
<gene>
    <name evidence="2" type="ORF">J2S43_005430</name>
</gene>
<feature type="transmembrane region" description="Helical" evidence="1">
    <location>
        <begin position="84"/>
        <end position="103"/>
    </location>
</feature>
<protein>
    <submittedName>
        <fullName evidence="2">Na+-transporting NADH:ubiquinone oxidoreductase subunit NqrB</fullName>
    </submittedName>
</protein>
<name>A0ABT9MZP9_9ACTN</name>